<evidence type="ECO:0000313" key="3">
    <source>
        <dbReference type="Proteomes" id="UP000229156"/>
    </source>
</evidence>
<keyword evidence="1" id="KW-0472">Membrane</keyword>
<evidence type="ECO:0000256" key="1">
    <source>
        <dbReference type="SAM" id="Phobius"/>
    </source>
</evidence>
<evidence type="ECO:0008006" key="4">
    <source>
        <dbReference type="Google" id="ProtNLM"/>
    </source>
</evidence>
<dbReference type="AlphaFoldDB" id="A0A2M7ZVL8"/>
<proteinExistence type="predicted"/>
<protein>
    <recommendedName>
        <fullName evidence="4">Type 4 fimbrial biogenesis protein PilX N-terminal domain-containing protein</fullName>
    </recommendedName>
</protein>
<keyword evidence="1" id="KW-0812">Transmembrane</keyword>
<dbReference type="EMBL" id="PFUT01000007">
    <property type="protein sequence ID" value="PJB09380.1"/>
    <property type="molecule type" value="Genomic_DNA"/>
</dbReference>
<accession>A0A2M7ZVL8</accession>
<dbReference type="Proteomes" id="UP000229156">
    <property type="component" value="Unassembled WGS sequence"/>
</dbReference>
<name>A0A2M7ZVL8_9BACT</name>
<keyword evidence="1" id="KW-1133">Transmembrane helix</keyword>
<feature type="transmembrane region" description="Helical" evidence="1">
    <location>
        <begin position="21"/>
        <end position="44"/>
    </location>
</feature>
<organism evidence="2 3">
    <name type="scientific">bacterium (Candidatus Gribaldobacteria) CG_4_9_14_3_um_filter_36_15</name>
    <dbReference type="NCBI Taxonomy" id="2014269"/>
    <lineage>
        <taxon>Bacteria</taxon>
        <taxon>Candidatus Gribaldobacteria</taxon>
    </lineage>
</organism>
<comment type="caution">
    <text evidence="2">The sequence shown here is derived from an EMBL/GenBank/DDBJ whole genome shotgun (WGS) entry which is preliminary data.</text>
</comment>
<sequence length="420" mass="45081">MESKKNLKIYNFNGEKGFVTLLMAVLILVTMTSIGISMAVLIMGQHKISANILKSTQSYWAAESGIEDALLRLGKNMKWSSPYTLNVGDGSTAITISDIVGGSRTIISEGNVLNRIRKISVVYEITSEKISFYYGAQVGDGGIQMQDTAKIEGNVFSNGSIVATANTEITGTVKVAKTGNHLEGATIGEDAYVDICQNSNVSSTLTCSTSTNCTAPVIEELTEEITTTSLPISQSQIDQWKEEAKSGGTIGDYTLSGKQKVSLGPQKIEGKLTVQDTAKLTVTGTVWVTGEIVIQNSAQVFLDKNSYGSLSGVIITDSKITVQDTPKISGSGEVGSYLMLLSTLFGDPAIVVQNSPELDIIYTSQGRIQLQDSIKLRQVSGWGLRLQNKAHVIYELGLQDSSFSSGPGGSWQVTSWREIE</sequence>
<gene>
    <name evidence="2" type="ORF">CO121_00325</name>
</gene>
<evidence type="ECO:0000313" key="2">
    <source>
        <dbReference type="EMBL" id="PJB09380.1"/>
    </source>
</evidence>
<reference evidence="3" key="1">
    <citation type="submission" date="2017-09" db="EMBL/GenBank/DDBJ databases">
        <title>Depth-based differentiation of microbial function through sediment-hosted aquifers and enrichment of novel symbionts in the deep terrestrial subsurface.</title>
        <authorList>
            <person name="Probst A.J."/>
            <person name="Ladd B."/>
            <person name="Jarett J.K."/>
            <person name="Geller-Mcgrath D.E."/>
            <person name="Sieber C.M.K."/>
            <person name="Emerson J.B."/>
            <person name="Anantharaman K."/>
            <person name="Thomas B.C."/>
            <person name="Malmstrom R."/>
            <person name="Stieglmeier M."/>
            <person name="Klingl A."/>
            <person name="Woyke T."/>
            <person name="Ryan C.M."/>
            <person name="Banfield J.F."/>
        </authorList>
    </citation>
    <scope>NUCLEOTIDE SEQUENCE [LARGE SCALE GENOMIC DNA]</scope>
</reference>